<keyword evidence="2" id="KW-1185">Reference proteome</keyword>
<dbReference type="EMBL" id="SJOL01006408">
    <property type="protein sequence ID" value="TGZ67604.1"/>
    <property type="molecule type" value="Genomic_DNA"/>
</dbReference>
<gene>
    <name evidence="1" type="ORF">CRM22_004690</name>
</gene>
<dbReference type="Proteomes" id="UP000308267">
    <property type="component" value="Unassembled WGS sequence"/>
</dbReference>
<dbReference type="OrthoDB" id="10357143at2759"/>
<dbReference type="AlphaFoldDB" id="A0A4S2LUV6"/>
<evidence type="ECO:0000313" key="2">
    <source>
        <dbReference type="Proteomes" id="UP000308267"/>
    </source>
</evidence>
<proteinExistence type="predicted"/>
<evidence type="ECO:0000313" key="1">
    <source>
        <dbReference type="EMBL" id="TGZ67603.1"/>
    </source>
</evidence>
<name>A0A4S2LUV6_OPIFE</name>
<dbReference type="EMBL" id="SJOL01006408">
    <property type="protein sequence ID" value="TGZ67603.1"/>
    <property type="molecule type" value="Genomic_DNA"/>
</dbReference>
<reference evidence="1 2" key="1">
    <citation type="journal article" date="2019" name="BMC Genomics">
        <title>New insights from Opisthorchis felineus genome: update on genomics of the epidemiologically important liver flukes.</title>
        <authorList>
            <person name="Ershov N.I."/>
            <person name="Mordvinov V.A."/>
            <person name="Prokhortchouk E.B."/>
            <person name="Pakharukova M.Y."/>
            <person name="Gunbin K.V."/>
            <person name="Ustyantsev K."/>
            <person name="Genaev M.A."/>
            <person name="Blinov A.G."/>
            <person name="Mazur A."/>
            <person name="Boulygina E."/>
            <person name="Tsygankova S."/>
            <person name="Khrameeva E."/>
            <person name="Chekanov N."/>
            <person name="Fan G."/>
            <person name="Xiao A."/>
            <person name="Zhang H."/>
            <person name="Xu X."/>
            <person name="Yang H."/>
            <person name="Solovyev V."/>
            <person name="Lee S.M."/>
            <person name="Liu X."/>
            <person name="Afonnikov D.A."/>
            <person name="Skryabin K.G."/>
        </authorList>
    </citation>
    <scope>NUCLEOTIDE SEQUENCE [LARGE SCALE GENOMIC DNA]</scope>
    <source>
        <strain evidence="1">AK-0245</strain>
        <tissue evidence="1">Whole organism</tissue>
    </source>
</reference>
<comment type="caution">
    <text evidence="1">The sequence shown here is derived from an EMBL/GenBank/DDBJ whole genome shotgun (WGS) entry which is preliminary data.</text>
</comment>
<sequence length="194" mass="21336">MDIEKFAEEETSGYKHSSSSIVNCIFRQLVVDMATKMNMFEVGTCQSIMKSLFMAVPEAATSVYLNKSVTGEYLALPLVLAEKMLQVLPRHEFANFKVQLPDNSTEDSTLLTSEVVKELQGSGVTVETVLGYTIKKLVNYYESLGTELFCKLKAKVLDAFGPHSLSGLAFAGSHVHTCIAKLPKTDKTKAKKQA</sequence>
<accession>A0A4S2LUV6</accession>
<organism evidence="1 2">
    <name type="scientific">Opisthorchis felineus</name>
    <dbReference type="NCBI Taxonomy" id="147828"/>
    <lineage>
        <taxon>Eukaryota</taxon>
        <taxon>Metazoa</taxon>
        <taxon>Spiralia</taxon>
        <taxon>Lophotrochozoa</taxon>
        <taxon>Platyhelminthes</taxon>
        <taxon>Trematoda</taxon>
        <taxon>Digenea</taxon>
        <taxon>Opisthorchiida</taxon>
        <taxon>Opisthorchiata</taxon>
        <taxon>Opisthorchiidae</taxon>
        <taxon>Opisthorchis</taxon>
    </lineage>
</organism>
<protein>
    <submittedName>
        <fullName evidence="1">Uncharacterized protein</fullName>
    </submittedName>
</protein>